<feature type="region of interest" description="Disordered" evidence="1">
    <location>
        <begin position="488"/>
        <end position="524"/>
    </location>
</feature>
<dbReference type="HOGENOM" id="CLU_324686_0_0_1"/>
<feature type="compositionally biased region" description="Polar residues" evidence="1">
    <location>
        <begin position="366"/>
        <end position="376"/>
    </location>
</feature>
<dbReference type="AlphaFoldDB" id="A0A081CIL7"/>
<reference evidence="2" key="1">
    <citation type="submission" date="2014-07" db="EMBL/GenBank/DDBJ databases">
        <title>Draft genome sequence of the yeast Pseudozyma antarctica JCM 10317 known as a producer of lipase B which used in a wide range of industrial applications.</title>
        <authorList>
            <person name="Morita T."/>
            <person name="Saika A."/>
            <person name="Koike H."/>
        </authorList>
    </citation>
    <scope>NUCLEOTIDE SEQUENCE</scope>
    <source>
        <strain evidence="2">JCM 10317</strain>
    </source>
</reference>
<evidence type="ECO:0000313" key="3">
    <source>
        <dbReference type="Proteomes" id="UP000053758"/>
    </source>
</evidence>
<name>A0A081CIL7_PSEA2</name>
<dbReference type="PANTHER" id="PTHR13265">
    <property type="entry name" value="THO COMPLEX SUBUNIT 1"/>
    <property type="match status" value="1"/>
</dbReference>
<protein>
    <recommendedName>
        <fullName evidence="4">Nuclear matrix protein p84</fullName>
    </recommendedName>
</protein>
<dbReference type="RefSeq" id="XP_014655349.1">
    <property type="nucleotide sequence ID" value="XM_014799863.1"/>
</dbReference>
<sequence>MPRGVGQMEVDEWGCASEVGKGSCSKQVEKGLRIPILRLPSHRDPDFFANALWPFHPTLRTLTLLPHPPLPSQPRAMSRTELAAERLRQCLSELSTPMLAALSELRSAQPQQILVPFKHVGDRLGPLVDKENVKQAFGLVQNLSTADKDGPEVRVRNLCLEISNNELRKLVLESTSDLTGNGTDEPNPQTSLTAAFDRLDTVLVLSLHDLIDPTLPLSLVEELLEGLPISMCSQLFAYTESRVKPLTIDLHPTRGKGLVLLRTCNELLRRLSKPSQHHTVFAGRVLSLLAVVFPLGERSGVNLRGDFNVENKTHIEENDGQANEEASTDADKDERDEIFKVDYDFYELFWKMQRFFSNPPLLMGASESSRPSTRSATPALHTDAVDSDNIQADDDPAPDGAKGPMAELRISTRKILKLFAAVNKREKELAGAAMAEEAKSSENKGNNASQANSTRSTPSVNKRRADGRSYASATGFYVGQFIGKADAPPPAKRLRPDVVDGVRMDGRDASDTPMDDEDDAESEAAHAASDHFFPTYLTGRKLFEYEIRDTSFRKHILVQYLVLFQYLLSFTPTAKESWKDWKNKTLQALFTLEDVDERWIRSTWREILILIRDIQPHGRLFLESVLEVLKREANWIRWKTESCPSIEKPPLSPEQISAFASARALLLRKHEPYPHKLGTAALSELWLDGLRPPVAGTRRVENELGEYISVPTDGLEELEFLPPIPSVEHYNKSIQREKMKLDLRKKQLGVDPAISEAQLSKEDREKLEKDERISATIETMQSLAWRALRVASRDHLHLFGKPERPEHIEGLLEAIETERNPKPKSAAPIETQATEEGAVQAQGPQEAENGAEQSAELAQAATADGQANAGETRTDEEINTESAAVESSAESKEQAASHQDRSAQDESIVPVTIPAIPASPAAPTPSAEAKKTTETPGDEAARAPATTAEQDVEMAEATS</sequence>
<organism evidence="2">
    <name type="scientific">Pseudozyma antarctica</name>
    <name type="common">Yeast</name>
    <name type="synonym">Candida antarctica</name>
    <dbReference type="NCBI Taxonomy" id="84753"/>
    <lineage>
        <taxon>Eukaryota</taxon>
        <taxon>Fungi</taxon>
        <taxon>Dikarya</taxon>
        <taxon>Basidiomycota</taxon>
        <taxon>Ustilaginomycotina</taxon>
        <taxon>Ustilaginomycetes</taxon>
        <taxon>Ustilaginales</taxon>
        <taxon>Ustilaginaceae</taxon>
        <taxon>Moesziomyces</taxon>
    </lineage>
</organism>
<dbReference type="InterPro" id="IPR021861">
    <property type="entry name" value="THO_THOC1"/>
</dbReference>
<gene>
    <name evidence="2" type="ORF">PAN0_013c4735</name>
</gene>
<dbReference type="PANTHER" id="PTHR13265:SF0">
    <property type="entry name" value="HPR1"/>
    <property type="match status" value="1"/>
</dbReference>
<dbReference type="GeneID" id="26305491"/>
<feature type="region of interest" description="Disordered" evidence="1">
    <location>
        <begin position="364"/>
        <end position="406"/>
    </location>
</feature>
<feature type="compositionally biased region" description="Acidic residues" evidence="1">
    <location>
        <begin position="950"/>
        <end position="959"/>
    </location>
</feature>
<evidence type="ECO:0000256" key="1">
    <source>
        <dbReference type="SAM" id="MobiDB-lite"/>
    </source>
</evidence>
<feature type="region of interest" description="Disordered" evidence="1">
    <location>
        <begin position="433"/>
        <end position="466"/>
    </location>
</feature>
<feature type="compositionally biased region" description="Low complexity" evidence="1">
    <location>
        <begin position="907"/>
        <end position="927"/>
    </location>
</feature>
<feature type="compositionally biased region" description="Low complexity" evidence="1">
    <location>
        <begin position="855"/>
        <end position="871"/>
    </location>
</feature>
<feature type="region of interest" description="Disordered" evidence="1">
    <location>
        <begin position="312"/>
        <end position="333"/>
    </location>
</feature>
<evidence type="ECO:0000313" key="2">
    <source>
        <dbReference type="EMBL" id="GAK66513.1"/>
    </source>
</evidence>
<feature type="region of interest" description="Disordered" evidence="1">
    <location>
        <begin position="816"/>
        <end position="959"/>
    </location>
</feature>
<dbReference type="EMBL" id="DF830080">
    <property type="protein sequence ID" value="GAK66513.1"/>
    <property type="molecule type" value="Genomic_DNA"/>
</dbReference>
<feature type="compositionally biased region" description="Basic and acidic residues" evidence="1">
    <location>
        <begin position="494"/>
        <end position="510"/>
    </location>
</feature>
<dbReference type="GO" id="GO:0000445">
    <property type="term" value="C:THO complex part of transcription export complex"/>
    <property type="evidence" value="ECO:0007669"/>
    <property type="project" value="TreeGrafter"/>
</dbReference>
<feature type="compositionally biased region" description="Acidic residues" evidence="1">
    <location>
        <begin position="513"/>
        <end position="522"/>
    </location>
</feature>
<keyword evidence="3" id="KW-1185">Reference proteome</keyword>
<dbReference type="Proteomes" id="UP000053758">
    <property type="component" value="Unassembled WGS sequence"/>
</dbReference>
<feature type="compositionally biased region" description="Basic and acidic residues" evidence="1">
    <location>
        <begin position="889"/>
        <end position="904"/>
    </location>
</feature>
<proteinExistence type="predicted"/>
<dbReference type="Pfam" id="PF11957">
    <property type="entry name" value="efThoc1"/>
    <property type="match status" value="3"/>
</dbReference>
<evidence type="ECO:0008006" key="4">
    <source>
        <dbReference type="Google" id="ProtNLM"/>
    </source>
</evidence>
<accession>A0A081CIL7</accession>
<dbReference type="GO" id="GO:0006406">
    <property type="term" value="P:mRNA export from nucleus"/>
    <property type="evidence" value="ECO:0007669"/>
    <property type="project" value="TreeGrafter"/>
</dbReference>
<feature type="compositionally biased region" description="Polar residues" evidence="1">
    <location>
        <begin position="443"/>
        <end position="460"/>
    </location>
</feature>